<dbReference type="AlphaFoldDB" id="A0A7Y6TY11"/>
<keyword evidence="2" id="KW-1185">Reference proteome</keyword>
<reference evidence="1 2" key="1">
    <citation type="submission" date="2020-06" db="EMBL/GenBank/DDBJ databases">
        <title>Schlegella sp. ID0723 isolated from air conditioner.</title>
        <authorList>
            <person name="Kim D.Y."/>
            <person name="Kim D.-U."/>
        </authorList>
    </citation>
    <scope>NUCLEOTIDE SEQUENCE [LARGE SCALE GENOMIC DNA]</scope>
    <source>
        <strain evidence="1 2">ID0723</strain>
    </source>
</reference>
<evidence type="ECO:0000313" key="2">
    <source>
        <dbReference type="Proteomes" id="UP000529637"/>
    </source>
</evidence>
<name>A0A7Y6TY11_9BURK</name>
<gene>
    <name evidence="1" type="ORF">HQN59_17735</name>
</gene>
<dbReference type="EMBL" id="JABWMJ010000008">
    <property type="protein sequence ID" value="NUZ07611.1"/>
    <property type="molecule type" value="Genomic_DNA"/>
</dbReference>
<comment type="caution">
    <text evidence="1">The sequence shown here is derived from an EMBL/GenBank/DDBJ whole genome shotgun (WGS) entry which is preliminary data.</text>
</comment>
<dbReference type="Proteomes" id="UP000529637">
    <property type="component" value="Unassembled WGS sequence"/>
</dbReference>
<organism evidence="1 2">
    <name type="scientific">Piscinibacter koreensis</name>
    <dbReference type="NCBI Taxonomy" id="2742824"/>
    <lineage>
        <taxon>Bacteria</taxon>
        <taxon>Pseudomonadati</taxon>
        <taxon>Pseudomonadota</taxon>
        <taxon>Betaproteobacteria</taxon>
        <taxon>Burkholderiales</taxon>
        <taxon>Sphaerotilaceae</taxon>
        <taxon>Piscinibacter</taxon>
    </lineage>
</organism>
<accession>A0A7Y6TY11</accession>
<dbReference type="RefSeq" id="WP_176070440.1">
    <property type="nucleotide sequence ID" value="NZ_JABWMJ010000008.1"/>
</dbReference>
<sequence>MMMNGVSKADMIGGKVLLFSSRGGALLRELPEALTFEPGPGGSPHVNLPAEYCRAASTTWFQAIDRNGHVRFEGPTNTAW</sequence>
<evidence type="ECO:0000313" key="1">
    <source>
        <dbReference type="EMBL" id="NUZ07611.1"/>
    </source>
</evidence>
<proteinExistence type="predicted"/>
<protein>
    <submittedName>
        <fullName evidence="1">Uncharacterized protein</fullName>
    </submittedName>
</protein>